<dbReference type="InterPro" id="IPR049177">
    <property type="entry name" value="MgtC_SapB_SrpB_YhiD_N"/>
</dbReference>
<keyword evidence="7" id="KW-0997">Cell inner membrane</keyword>
<comment type="subcellular location">
    <subcellularLocation>
        <location evidence="7">Cell inner membrane</location>
        <topology evidence="7">Multi-pass membrane protein</topology>
    </subcellularLocation>
    <subcellularLocation>
        <location evidence="1">Cell membrane</location>
        <topology evidence="1">Multi-pass membrane protein</topology>
    </subcellularLocation>
</comment>
<evidence type="ECO:0000313" key="10">
    <source>
        <dbReference type="Proteomes" id="UP000198844"/>
    </source>
</evidence>
<evidence type="ECO:0000256" key="7">
    <source>
        <dbReference type="RuleBase" id="RU365041"/>
    </source>
</evidence>
<dbReference type="PANTHER" id="PTHR33778:SF1">
    <property type="entry name" value="MAGNESIUM TRANSPORTER YHID-RELATED"/>
    <property type="match status" value="1"/>
</dbReference>
<feature type="transmembrane region" description="Helical" evidence="7">
    <location>
        <begin position="39"/>
        <end position="59"/>
    </location>
</feature>
<comment type="similarity">
    <text evidence="2 7">Belongs to the MgtC/SapB family.</text>
</comment>
<evidence type="ECO:0000256" key="3">
    <source>
        <dbReference type="ARBA" id="ARBA00022475"/>
    </source>
</evidence>
<dbReference type="OrthoDB" id="9811198at2"/>
<protein>
    <recommendedName>
        <fullName evidence="7">Protein MgtC</fullName>
    </recommendedName>
</protein>
<dbReference type="RefSeq" id="WP_093636101.1">
    <property type="nucleotide sequence ID" value="NZ_CAJNBA010000001.1"/>
</dbReference>
<accession>A0A1I7DTY5</accession>
<keyword evidence="3" id="KW-1003">Cell membrane</keyword>
<dbReference type="AlphaFoldDB" id="A0A1I7DTY5"/>
<evidence type="ECO:0000256" key="5">
    <source>
        <dbReference type="ARBA" id="ARBA00022989"/>
    </source>
</evidence>
<gene>
    <name evidence="9" type="ORF">SAMN05192563_1011199</name>
</gene>
<dbReference type="GeneID" id="77194016"/>
<dbReference type="EMBL" id="FPBH01000011">
    <property type="protein sequence ID" value="SFU15124.1"/>
    <property type="molecule type" value="Genomic_DNA"/>
</dbReference>
<name>A0A1I7DTY5_9BURK</name>
<evidence type="ECO:0000256" key="1">
    <source>
        <dbReference type="ARBA" id="ARBA00004651"/>
    </source>
</evidence>
<organism evidence="9 10">
    <name type="scientific">Paraburkholderia aspalathi</name>
    <dbReference type="NCBI Taxonomy" id="1324617"/>
    <lineage>
        <taxon>Bacteria</taxon>
        <taxon>Pseudomonadati</taxon>
        <taxon>Pseudomonadota</taxon>
        <taxon>Betaproteobacteria</taxon>
        <taxon>Burkholderiales</taxon>
        <taxon>Burkholderiaceae</taxon>
        <taxon>Paraburkholderia</taxon>
    </lineage>
</organism>
<reference evidence="9 10" key="1">
    <citation type="submission" date="2016-10" db="EMBL/GenBank/DDBJ databases">
        <authorList>
            <person name="de Groot N.N."/>
        </authorList>
    </citation>
    <scope>NUCLEOTIDE SEQUENCE [LARGE SCALE GENOMIC DNA]</scope>
    <source>
        <strain evidence="9 10">LMG 27731</strain>
    </source>
</reference>
<evidence type="ECO:0000313" key="9">
    <source>
        <dbReference type="EMBL" id="SFU15124.1"/>
    </source>
</evidence>
<evidence type="ECO:0000259" key="8">
    <source>
        <dbReference type="Pfam" id="PF02308"/>
    </source>
</evidence>
<dbReference type="PANTHER" id="PTHR33778">
    <property type="entry name" value="PROTEIN MGTC"/>
    <property type="match status" value="1"/>
</dbReference>
<dbReference type="InterPro" id="IPR003416">
    <property type="entry name" value="MgtC/SapB/SrpB/YhiD_fam"/>
</dbReference>
<keyword evidence="5 7" id="KW-1133">Transmembrane helix</keyword>
<dbReference type="PRINTS" id="PR01837">
    <property type="entry name" value="MGTCSAPBPROT"/>
</dbReference>
<dbReference type="GO" id="GO:0005886">
    <property type="term" value="C:plasma membrane"/>
    <property type="evidence" value="ECO:0007669"/>
    <property type="project" value="UniProtKB-SubCell"/>
</dbReference>
<evidence type="ECO:0000256" key="6">
    <source>
        <dbReference type="ARBA" id="ARBA00023136"/>
    </source>
</evidence>
<keyword evidence="4 7" id="KW-0812">Transmembrane</keyword>
<sequence>MISYVQLLEAILRMVAAVLVGCIVGLDRNLHGKPTGVKTLGLVALGSCLVTMAGMSFELNRSTDGSDAGRAIQGVITGIGFLGAGVILQDRATGRISGLTTAASIWVTAALGIVCGIGAWQIAGIATVLLLLLLSVGGSIERGLHRRWLRKSPEEQAAIIRHDE</sequence>
<dbReference type="Proteomes" id="UP000198844">
    <property type="component" value="Unassembled WGS sequence"/>
</dbReference>
<feature type="transmembrane region" description="Helical" evidence="7">
    <location>
        <begin position="120"/>
        <end position="140"/>
    </location>
</feature>
<dbReference type="Pfam" id="PF02308">
    <property type="entry name" value="MgtC"/>
    <property type="match status" value="1"/>
</dbReference>
<evidence type="ECO:0000256" key="4">
    <source>
        <dbReference type="ARBA" id="ARBA00022692"/>
    </source>
</evidence>
<feature type="transmembrane region" description="Helical" evidence="7">
    <location>
        <begin position="96"/>
        <end position="114"/>
    </location>
</feature>
<feature type="domain" description="MgtC/SapB/SrpB/YhiD N-terminal" evidence="8">
    <location>
        <begin position="14"/>
        <end position="142"/>
    </location>
</feature>
<evidence type="ECO:0000256" key="2">
    <source>
        <dbReference type="ARBA" id="ARBA00009298"/>
    </source>
</evidence>
<proteinExistence type="inferred from homology"/>
<feature type="transmembrane region" description="Helical" evidence="7">
    <location>
        <begin position="71"/>
        <end position="89"/>
    </location>
</feature>
<keyword evidence="6 7" id="KW-0472">Membrane</keyword>
<feature type="transmembrane region" description="Helical" evidence="7">
    <location>
        <begin position="6"/>
        <end position="27"/>
    </location>
</feature>